<dbReference type="EMBL" id="JAVFWL010000004">
    <property type="protein sequence ID" value="KAK6749245.1"/>
    <property type="molecule type" value="Genomic_DNA"/>
</dbReference>
<protein>
    <submittedName>
        <fullName evidence="1">Uncharacterized protein</fullName>
    </submittedName>
</protein>
<dbReference type="Proteomes" id="UP001303046">
    <property type="component" value="Unassembled WGS sequence"/>
</dbReference>
<comment type="caution">
    <text evidence="1">The sequence shown here is derived from an EMBL/GenBank/DDBJ whole genome shotgun (WGS) entry which is preliminary data.</text>
</comment>
<sequence>MEKNICYRQRGKKEVVYDDCVPEDSLSKDDLHFEEGLNVDYGLLLRAVRACAKRPSKPRATYLDIISKTIEKGL</sequence>
<accession>A0ABR1DG33</accession>
<reference evidence="1 2" key="1">
    <citation type="submission" date="2023-08" db="EMBL/GenBank/DDBJ databases">
        <title>A Necator americanus chromosomal reference genome.</title>
        <authorList>
            <person name="Ilik V."/>
            <person name="Petrzelkova K.J."/>
            <person name="Pardy F."/>
            <person name="Fuh T."/>
            <person name="Niatou-Singa F.S."/>
            <person name="Gouil Q."/>
            <person name="Baker L."/>
            <person name="Ritchie M.E."/>
            <person name="Jex A.R."/>
            <person name="Gazzola D."/>
            <person name="Li H."/>
            <person name="Toshio Fujiwara R."/>
            <person name="Zhan B."/>
            <person name="Aroian R.V."/>
            <person name="Pafco B."/>
            <person name="Schwarz E.M."/>
        </authorList>
    </citation>
    <scope>NUCLEOTIDE SEQUENCE [LARGE SCALE GENOMIC DNA]</scope>
    <source>
        <strain evidence="1 2">Aroian</strain>
        <tissue evidence="1">Whole animal</tissue>
    </source>
</reference>
<keyword evidence="2" id="KW-1185">Reference proteome</keyword>
<proteinExistence type="predicted"/>
<evidence type="ECO:0000313" key="1">
    <source>
        <dbReference type="EMBL" id="KAK6749245.1"/>
    </source>
</evidence>
<evidence type="ECO:0000313" key="2">
    <source>
        <dbReference type="Proteomes" id="UP001303046"/>
    </source>
</evidence>
<organism evidence="1 2">
    <name type="scientific">Necator americanus</name>
    <name type="common">Human hookworm</name>
    <dbReference type="NCBI Taxonomy" id="51031"/>
    <lineage>
        <taxon>Eukaryota</taxon>
        <taxon>Metazoa</taxon>
        <taxon>Ecdysozoa</taxon>
        <taxon>Nematoda</taxon>
        <taxon>Chromadorea</taxon>
        <taxon>Rhabditida</taxon>
        <taxon>Rhabditina</taxon>
        <taxon>Rhabditomorpha</taxon>
        <taxon>Strongyloidea</taxon>
        <taxon>Ancylostomatidae</taxon>
        <taxon>Bunostominae</taxon>
        <taxon>Necator</taxon>
    </lineage>
</organism>
<gene>
    <name evidence="1" type="primary">Necator_chrIV.g14989</name>
    <name evidence="1" type="ORF">RB195_001694</name>
</gene>
<name>A0ABR1DG33_NECAM</name>